<sequence>MELLELASRMLLRGVFSRINMGIGFLDLIDGCANVRFLKPSSRSRQYDRVLIRTNNFNVIQEIHEAFSKTSH</sequence>
<comment type="caution">
    <text evidence="1">The sequence shown here is derived from an EMBL/GenBank/DDBJ whole genome shotgun (WGS) entry which is preliminary data.</text>
</comment>
<proteinExistence type="predicted"/>
<dbReference type="Proteomes" id="UP001358586">
    <property type="component" value="Chromosome 11"/>
</dbReference>
<protein>
    <submittedName>
        <fullName evidence="1">Uncharacterized protein</fullName>
    </submittedName>
</protein>
<organism evidence="1 2">
    <name type="scientific">Gossypium arboreum</name>
    <name type="common">Tree cotton</name>
    <name type="synonym">Gossypium nanking</name>
    <dbReference type="NCBI Taxonomy" id="29729"/>
    <lineage>
        <taxon>Eukaryota</taxon>
        <taxon>Viridiplantae</taxon>
        <taxon>Streptophyta</taxon>
        <taxon>Embryophyta</taxon>
        <taxon>Tracheophyta</taxon>
        <taxon>Spermatophyta</taxon>
        <taxon>Magnoliopsida</taxon>
        <taxon>eudicotyledons</taxon>
        <taxon>Gunneridae</taxon>
        <taxon>Pentapetalae</taxon>
        <taxon>rosids</taxon>
        <taxon>malvids</taxon>
        <taxon>Malvales</taxon>
        <taxon>Malvaceae</taxon>
        <taxon>Malvoideae</taxon>
        <taxon>Gossypium</taxon>
    </lineage>
</organism>
<keyword evidence="2" id="KW-1185">Reference proteome</keyword>
<accession>A0ABR0MZ49</accession>
<gene>
    <name evidence="1" type="ORF">PVK06_037915</name>
</gene>
<dbReference type="EMBL" id="JARKNE010000011">
    <property type="protein sequence ID" value="KAK5783407.1"/>
    <property type="molecule type" value="Genomic_DNA"/>
</dbReference>
<name>A0ABR0MZ49_GOSAR</name>
<evidence type="ECO:0000313" key="2">
    <source>
        <dbReference type="Proteomes" id="UP001358586"/>
    </source>
</evidence>
<evidence type="ECO:0000313" key="1">
    <source>
        <dbReference type="EMBL" id="KAK5783407.1"/>
    </source>
</evidence>
<reference evidence="1 2" key="1">
    <citation type="submission" date="2023-03" db="EMBL/GenBank/DDBJ databases">
        <title>WGS of Gossypium arboreum.</title>
        <authorList>
            <person name="Yu D."/>
        </authorList>
    </citation>
    <scope>NUCLEOTIDE SEQUENCE [LARGE SCALE GENOMIC DNA]</scope>
    <source>
        <tissue evidence="1">Leaf</tissue>
    </source>
</reference>